<feature type="region of interest" description="Disordered" evidence="1">
    <location>
        <begin position="459"/>
        <end position="478"/>
    </location>
</feature>
<feature type="region of interest" description="Disordered" evidence="1">
    <location>
        <begin position="814"/>
        <end position="854"/>
    </location>
</feature>
<name>A0AAV7DU59_ARIFI</name>
<proteinExistence type="predicted"/>
<dbReference type="AlphaFoldDB" id="A0AAV7DU59"/>
<feature type="region of interest" description="Disordered" evidence="1">
    <location>
        <begin position="104"/>
        <end position="123"/>
    </location>
</feature>
<accession>A0AAV7DU59</accession>
<feature type="region of interest" description="Disordered" evidence="1">
    <location>
        <begin position="877"/>
        <end position="915"/>
    </location>
</feature>
<dbReference type="EMBL" id="JAINDJ010000010">
    <property type="protein sequence ID" value="KAG9438822.1"/>
    <property type="molecule type" value="Genomic_DNA"/>
</dbReference>
<organism evidence="2 3">
    <name type="scientific">Aristolochia fimbriata</name>
    <name type="common">White veined hardy Dutchman's pipe vine</name>
    <dbReference type="NCBI Taxonomy" id="158543"/>
    <lineage>
        <taxon>Eukaryota</taxon>
        <taxon>Viridiplantae</taxon>
        <taxon>Streptophyta</taxon>
        <taxon>Embryophyta</taxon>
        <taxon>Tracheophyta</taxon>
        <taxon>Spermatophyta</taxon>
        <taxon>Magnoliopsida</taxon>
        <taxon>Magnoliidae</taxon>
        <taxon>Piperales</taxon>
        <taxon>Aristolochiaceae</taxon>
        <taxon>Aristolochia</taxon>
    </lineage>
</organism>
<comment type="caution">
    <text evidence="2">The sequence shown here is derived from an EMBL/GenBank/DDBJ whole genome shotgun (WGS) entry which is preliminary data.</text>
</comment>
<dbReference type="Proteomes" id="UP000825729">
    <property type="component" value="Unassembled WGS sequence"/>
</dbReference>
<feature type="compositionally biased region" description="Basic and acidic residues" evidence="1">
    <location>
        <begin position="883"/>
        <end position="893"/>
    </location>
</feature>
<keyword evidence="3" id="KW-1185">Reference proteome</keyword>
<evidence type="ECO:0000256" key="1">
    <source>
        <dbReference type="SAM" id="MobiDB-lite"/>
    </source>
</evidence>
<evidence type="ECO:0000313" key="2">
    <source>
        <dbReference type="EMBL" id="KAG9438822.1"/>
    </source>
</evidence>
<reference evidence="2 3" key="1">
    <citation type="submission" date="2021-07" db="EMBL/GenBank/DDBJ databases">
        <title>The Aristolochia fimbriata genome: insights into angiosperm evolution, floral development and chemical biosynthesis.</title>
        <authorList>
            <person name="Jiao Y."/>
        </authorList>
    </citation>
    <scope>NUCLEOTIDE SEQUENCE [LARGE SCALE GENOMIC DNA]</scope>
    <source>
        <strain evidence="2">IBCAS-2021</strain>
        <tissue evidence="2">Leaf</tissue>
    </source>
</reference>
<protein>
    <submittedName>
        <fullName evidence="2">Uncharacterized protein</fullName>
    </submittedName>
</protein>
<gene>
    <name evidence="2" type="ORF">H6P81_021227</name>
</gene>
<feature type="region of interest" description="Disordered" evidence="1">
    <location>
        <begin position="54"/>
        <end position="86"/>
    </location>
</feature>
<evidence type="ECO:0000313" key="3">
    <source>
        <dbReference type="Proteomes" id="UP000825729"/>
    </source>
</evidence>
<feature type="compositionally biased region" description="Basic and acidic residues" evidence="1">
    <location>
        <begin position="464"/>
        <end position="473"/>
    </location>
</feature>
<sequence length="915" mass="99251">MGMLATNKGREVRLVKGRHLTAAAHLTGSTTRACPEHHLQRLFCPSARDALARAWQSQQRRHKGPWQESRSGGGAPDAEGHHGRRGANGLCTALAAEGQAITTELEGATSPSSAQGGRDRPFQKDLRGQTQAYPASFLTLSLCANQFPTCPQIPNVSLSHAEPIKCACSPGQTSRARLDLVCPAPSARLLLVDRPAPPRALGRGLACPHARADAHCFAKACLPPGWGGCPLRACTRLVACYAPQPWLVSLQCATAWWWGIACPCTWQFQFQLATYGIPNPKIPQPVPRWPIKAAYPCADCGDVLTAPVAPGEPYPREQNPCQVASARWACPGPTPVALVSWACSEAGENGLRPPAWPAWWDCDLVDHYLGETISHAVILISFPELTSCVSSRIVRPEYLYTCASGDAVMDWPGLQPRGGASGRTVPLVWMDLGFIAAVPKFPWCQRGVPAGGWLHIPAIPTQDDPGRPGRESLRPPSTFVRPSPPTCVLWNPGRRRGGRQAKAESGSSVTRLNYYRDTVISRVGKSRHRRIKSSVAMSGSCHKPGYPVEDAPQYQTPPDNLRRIISPRRLGTKEGQCPFRLTGISKITLKVVVFHFCRRQLTYPTPLKSFHKVGLESSSAGLLSADSAKPVPLAVVYLDRARASGNLDFQGRPPDGPGVAVLFQAAGPYTSQAEPFRGGQAVKQKDMLSSRAPPGVSDSPNVASNLASRSTNPMCMPFTWNLSLFGLQSSHLNICYYHQDLHHWWLARARGLSDTAAAASLTRGLAVALRRLIFSPYTKFRLCDDLPRRCSRDLHKFPAAAPAQARLSFGSDRYLTSSPSREDGQKASGCHSRGSANQLHGMRASAGGAKGSRVPENASVIHGATLLIHPEDGVSWRMSRRPLPRDQRSRHESAGPARRSLMQTERIAGPISTPE</sequence>